<accession>A0A8H5P0Z6</accession>
<evidence type="ECO:0000313" key="9">
    <source>
        <dbReference type="Proteomes" id="UP000547976"/>
    </source>
</evidence>
<reference evidence="8 9" key="1">
    <citation type="submission" date="2020-05" db="EMBL/GenBank/DDBJ databases">
        <title>Identification and distribution of gene clusters putatively required for synthesis of sphingolipid metabolism inhibitors in phylogenetically diverse species of the filamentous fungus Fusarium.</title>
        <authorList>
            <person name="Kim H.-S."/>
            <person name="Busman M."/>
            <person name="Brown D.W."/>
            <person name="Divon H."/>
            <person name="Uhlig S."/>
            <person name="Proctor R.H."/>
        </authorList>
    </citation>
    <scope>NUCLEOTIDE SEQUENCE [LARGE SCALE GENOMIC DNA]</scope>
    <source>
        <strain evidence="8 9">NRRL 66333</strain>
    </source>
</reference>
<dbReference type="RefSeq" id="XP_036532550.1">
    <property type="nucleotide sequence ID" value="XM_036676737.1"/>
</dbReference>
<dbReference type="AlphaFoldDB" id="A0A8H5P0Z6"/>
<organism evidence="8 9">
    <name type="scientific">Gibberella subglutinans</name>
    <name type="common">Fusarium subglutinans</name>
    <dbReference type="NCBI Taxonomy" id="42677"/>
    <lineage>
        <taxon>Eukaryota</taxon>
        <taxon>Fungi</taxon>
        <taxon>Dikarya</taxon>
        <taxon>Ascomycota</taxon>
        <taxon>Pezizomycotina</taxon>
        <taxon>Sordariomycetes</taxon>
        <taxon>Hypocreomycetidae</taxon>
        <taxon>Hypocreales</taxon>
        <taxon>Nectriaceae</taxon>
        <taxon>Fusarium</taxon>
        <taxon>Fusarium fujikuroi species complex</taxon>
    </lineage>
</organism>
<dbReference type="EC" id="3.2.1.52" evidence="3"/>
<dbReference type="Gene3D" id="3.20.20.80">
    <property type="entry name" value="Glycosidases"/>
    <property type="match status" value="1"/>
</dbReference>
<gene>
    <name evidence="8" type="ORF">FSUBG_11995</name>
</gene>
<comment type="catalytic activity">
    <reaction evidence="1">
        <text>Hydrolysis of terminal non-reducing N-acetyl-D-hexosamine residues in N-acetyl-beta-D-hexosaminides.</text>
        <dbReference type="EC" id="3.2.1.52"/>
    </reaction>
</comment>
<dbReference type="PANTHER" id="PTHR22600">
    <property type="entry name" value="BETA-HEXOSAMINIDASE"/>
    <property type="match status" value="1"/>
</dbReference>
<evidence type="ECO:0000259" key="7">
    <source>
        <dbReference type="Pfam" id="PF00728"/>
    </source>
</evidence>
<feature type="region of interest" description="Disordered" evidence="6">
    <location>
        <begin position="405"/>
        <end position="481"/>
    </location>
</feature>
<dbReference type="EMBL" id="JAAOAV010000243">
    <property type="protein sequence ID" value="KAF5586896.1"/>
    <property type="molecule type" value="Genomic_DNA"/>
</dbReference>
<evidence type="ECO:0000256" key="2">
    <source>
        <dbReference type="ARBA" id="ARBA00006285"/>
    </source>
</evidence>
<keyword evidence="4 8" id="KW-0378">Hydrolase</keyword>
<dbReference type="InterPro" id="IPR017853">
    <property type="entry name" value="GH"/>
</dbReference>
<name>A0A8H5P0Z6_GIBSU</name>
<dbReference type="SUPFAM" id="SSF51445">
    <property type="entry name" value="(Trans)glycosidases"/>
    <property type="match status" value="1"/>
</dbReference>
<feature type="active site" description="Proton donor" evidence="5">
    <location>
        <position position="162"/>
    </location>
</feature>
<dbReference type="GO" id="GO:0004563">
    <property type="term" value="F:beta-N-acetylhexosaminidase activity"/>
    <property type="evidence" value="ECO:0007669"/>
    <property type="project" value="UniProtKB-EC"/>
</dbReference>
<proteinExistence type="inferred from homology"/>
<dbReference type="InterPro" id="IPR025705">
    <property type="entry name" value="Beta_hexosaminidase_sua/sub"/>
</dbReference>
<comment type="similarity">
    <text evidence="2">Belongs to the glycosyl hydrolase 20 family.</text>
</comment>
<dbReference type="GO" id="GO:0016020">
    <property type="term" value="C:membrane"/>
    <property type="evidence" value="ECO:0007669"/>
    <property type="project" value="TreeGrafter"/>
</dbReference>
<dbReference type="GO" id="GO:0030203">
    <property type="term" value="P:glycosaminoglycan metabolic process"/>
    <property type="evidence" value="ECO:0007669"/>
    <property type="project" value="TreeGrafter"/>
</dbReference>
<evidence type="ECO:0000313" key="8">
    <source>
        <dbReference type="EMBL" id="KAF5586896.1"/>
    </source>
</evidence>
<dbReference type="PANTHER" id="PTHR22600:SF57">
    <property type="entry name" value="BETA-N-ACETYLHEXOSAMINIDASE"/>
    <property type="match status" value="1"/>
</dbReference>
<evidence type="ECO:0000256" key="4">
    <source>
        <dbReference type="ARBA" id="ARBA00022801"/>
    </source>
</evidence>
<feature type="compositionally biased region" description="Low complexity" evidence="6">
    <location>
        <begin position="405"/>
        <end position="424"/>
    </location>
</feature>
<dbReference type="Proteomes" id="UP000547976">
    <property type="component" value="Unassembled WGS sequence"/>
</dbReference>
<keyword evidence="9" id="KW-1185">Reference proteome</keyword>
<comment type="caution">
    <text evidence="8">The sequence shown here is derived from an EMBL/GenBank/DDBJ whole genome shotgun (WGS) entry which is preliminary data.</text>
</comment>
<dbReference type="GO" id="GO:0005975">
    <property type="term" value="P:carbohydrate metabolic process"/>
    <property type="evidence" value="ECO:0007669"/>
    <property type="project" value="InterPro"/>
</dbReference>
<feature type="compositionally biased region" description="Low complexity" evidence="6">
    <location>
        <begin position="432"/>
        <end position="481"/>
    </location>
</feature>
<dbReference type="InterPro" id="IPR015883">
    <property type="entry name" value="Glyco_hydro_20_cat"/>
</dbReference>
<evidence type="ECO:0000256" key="6">
    <source>
        <dbReference type="SAM" id="MobiDB-lite"/>
    </source>
</evidence>
<protein>
    <recommendedName>
        <fullName evidence="3">beta-N-acetylhexosaminidase</fullName>
        <ecNumber evidence="3">3.2.1.52</ecNumber>
    </recommendedName>
</protein>
<evidence type="ECO:0000256" key="1">
    <source>
        <dbReference type="ARBA" id="ARBA00001231"/>
    </source>
</evidence>
<evidence type="ECO:0000256" key="3">
    <source>
        <dbReference type="ARBA" id="ARBA00012663"/>
    </source>
</evidence>
<dbReference type="GeneID" id="59311455"/>
<feature type="domain" description="Glycoside hydrolase family 20 catalytic" evidence="7">
    <location>
        <begin position="6"/>
        <end position="247"/>
    </location>
</feature>
<dbReference type="OrthoDB" id="428480at2759"/>
<evidence type="ECO:0000256" key="5">
    <source>
        <dbReference type="PIRSR" id="PIRSR625705-1"/>
    </source>
</evidence>
<dbReference type="Pfam" id="PF00728">
    <property type="entry name" value="Glyco_hydro_20"/>
    <property type="match status" value="1"/>
</dbReference>
<sequence>MASNLYPHRGFMLDTGRKFFPVKAILHLLTLLHQYNFNVFHWHIYDAESFPLLWPGGEGLTNASVKYSQTHTFYTPTDIQNIVSYAENLGIMVYPETDMPGHSDIWGIWKKNLVVGKASLTKPDAQLDIRPNNKAVYDNITSLVSTVDGYFGSPYHHFGGDEVAYMWNTKDDNKLFNTFLNWLKTLTPKKSVILWDDPLTDSEKSITLAKDWIIQTWHKGTTQKILKKGHRVIVSESDTFYIGNADADKISKFVFPKDSKVMGFEIAWFTSQDDSPSDLDQDWILDPLKAASKIRRKHELEQFGAKRWAPEVSQFPVIIIDGALINRIANAVIRKLVQSSDYGFIVGRRRTDSPQQQIFSPKQPSTSLRATLHWQTQQSSFGYIKNHAHYCRPTLTPIATETTIATSDSSKTTAIDSITTTTSEAESKTKAESSTTTQTGTTTATSELESTTASSVSSQPTTTGDVTTTSEAESTTKADTTTTAVAAPTFTTLAGSAPLTGDILQADGYQGSYPLFNPSANPLDPPYSPRTWVIEPSTGHIKDTASGHYLCAYYLFVQQNGGAASISTCEDVRNPGPNSMYGYLSCQIVNGQLSCTAPKTVCTYDGDYTCVTSPGQENAYNQIVAMNSETSDASIAIYKTTPNNWTPMVLNVQEV</sequence>
<dbReference type="PRINTS" id="PR00738">
    <property type="entry name" value="GLHYDRLASE20"/>
</dbReference>